<feature type="region of interest" description="Disordered" evidence="1">
    <location>
        <begin position="1"/>
        <end position="24"/>
    </location>
</feature>
<reference evidence="2 3" key="1">
    <citation type="submission" date="2020-02" db="EMBL/GenBank/DDBJ databases">
        <title>Draft genome sequence of Haematococcus lacustris strain NIES-144.</title>
        <authorList>
            <person name="Morimoto D."/>
            <person name="Nakagawa S."/>
            <person name="Yoshida T."/>
            <person name="Sawayama S."/>
        </authorList>
    </citation>
    <scope>NUCLEOTIDE SEQUENCE [LARGE SCALE GENOMIC DNA]</scope>
    <source>
        <strain evidence="2 3">NIES-144</strain>
    </source>
</reference>
<dbReference type="EMBL" id="BLLF01001604">
    <property type="protein sequence ID" value="GFH20264.1"/>
    <property type="molecule type" value="Genomic_DNA"/>
</dbReference>
<dbReference type="AlphaFoldDB" id="A0A699ZNE3"/>
<accession>A0A699ZNE3</accession>
<evidence type="ECO:0000313" key="3">
    <source>
        <dbReference type="Proteomes" id="UP000485058"/>
    </source>
</evidence>
<sequence>MDDEVDDQSDHESEIPAAARLADSPVAQPNNAVAAVAGTYRPTAWLKRHRSLVVPSAYLAKLSVTARPMMVASTVQNLCASGCPLPACCGESIMSSKLPRMTWHQSSCLMT</sequence>
<evidence type="ECO:0000313" key="2">
    <source>
        <dbReference type="EMBL" id="GFH20264.1"/>
    </source>
</evidence>
<evidence type="ECO:0000256" key="1">
    <source>
        <dbReference type="SAM" id="MobiDB-lite"/>
    </source>
</evidence>
<protein>
    <submittedName>
        <fullName evidence="2">Uncharacterized protein</fullName>
    </submittedName>
</protein>
<keyword evidence="3" id="KW-1185">Reference proteome</keyword>
<dbReference type="Proteomes" id="UP000485058">
    <property type="component" value="Unassembled WGS sequence"/>
</dbReference>
<organism evidence="2 3">
    <name type="scientific">Haematococcus lacustris</name>
    <name type="common">Green alga</name>
    <name type="synonym">Haematococcus pluvialis</name>
    <dbReference type="NCBI Taxonomy" id="44745"/>
    <lineage>
        <taxon>Eukaryota</taxon>
        <taxon>Viridiplantae</taxon>
        <taxon>Chlorophyta</taxon>
        <taxon>core chlorophytes</taxon>
        <taxon>Chlorophyceae</taxon>
        <taxon>CS clade</taxon>
        <taxon>Chlamydomonadales</taxon>
        <taxon>Haematococcaceae</taxon>
        <taxon>Haematococcus</taxon>
    </lineage>
</organism>
<comment type="caution">
    <text evidence="2">The sequence shown here is derived from an EMBL/GenBank/DDBJ whole genome shotgun (WGS) entry which is preliminary data.</text>
</comment>
<proteinExistence type="predicted"/>
<name>A0A699ZNE3_HAELA</name>
<gene>
    <name evidence="2" type="ORF">HaLaN_17355</name>
</gene>